<evidence type="ECO:0000313" key="1">
    <source>
        <dbReference type="EMBL" id="KAF6206208.1"/>
    </source>
</evidence>
<comment type="caution">
    <text evidence="1">The sequence shown here is derived from an EMBL/GenBank/DDBJ whole genome shotgun (WGS) entry which is preliminary data.</text>
</comment>
<keyword evidence="2" id="KW-1185">Reference proteome</keyword>
<gene>
    <name evidence="1" type="ORF">GE061_017437</name>
</gene>
<dbReference type="AlphaFoldDB" id="A0A8S9XD56"/>
<protein>
    <submittedName>
        <fullName evidence="1">Uncharacterized protein</fullName>
    </submittedName>
</protein>
<name>A0A8S9XD56_APOLU</name>
<sequence>MLLLSNHFSRSGRICKGDAEYEPLREKIRNRLTPAILGWAPTAEEHNLLAMPVKLGGLAIENPVSSFNSRYNTSRRAISVIADSISTGSEFSAEAHSEQVIREQKEGEELDAEKSRQVMEQLEPATRRTLKRVVGRNASQWLTKIPLVADSLDLSPTQFRDALCRNYNKPLLTMRGKYIT</sequence>
<dbReference type="OrthoDB" id="8118845at2759"/>
<evidence type="ECO:0000313" key="2">
    <source>
        <dbReference type="Proteomes" id="UP000466442"/>
    </source>
</evidence>
<dbReference type="Proteomes" id="UP000466442">
    <property type="component" value="Unassembled WGS sequence"/>
</dbReference>
<accession>A0A8S9XD56</accession>
<dbReference type="EMBL" id="WIXP02000008">
    <property type="protein sequence ID" value="KAF6206208.1"/>
    <property type="molecule type" value="Genomic_DNA"/>
</dbReference>
<reference evidence="1" key="1">
    <citation type="journal article" date="2021" name="Mol. Ecol. Resour.">
        <title>Apolygus lucorum genome provides insights into omnivorousness and mesophyll feeding.</title>
        <authorList>
            <person name="Liu Y."/>
            <person name="Liu H."/>
            <person name="Wang H."/>
            <person name="Huang T."/>
            <person name="Liu B."/>
            <person name="Yang B."/>
            <person name="Yin L."/>
            <person name="Li B."/>
            <person name="Zhang Y."/>
            <person name="Zhang S."/>
            <person name="Jiang F."/>
            <person name="Zhang X."/>
            <person name="Ren Y."/>
            <person name="Wang B."/>
            <person name="Wang S."/>
            <person name="Lu Y."/>
            <person name="Wu K."/>
            <person name="Fan W."/>
            <person name="Wang G."/>
        </authorList>
    </citation>
    <scope>NUCLEOTIDE SEQUENCE</scope>
    <source>
        <strain evidence="1">12Hb</strain>
    </source>
</reference>
<proteinExistence type="predicted"/>
<organism evidence="1 2">
    <name type="scientific">Apolygus lucorum</name>
    <name type="common">Small green plant bug</name>
    <name type="synonym">Lygocoris lucorum</name>
    <dbReference type="NCBI Taxonomy" id="248454"/>
    <lineage>
        <taxon>Eukaryota</taxon>
        <taxon>Metazoa</taxon>
        <taxon>Ecdysozoa</taxon>
        <taxon>Arthropoda</taxon>
        <taxon>Hexapoda</taxon>
        <taxon>Insecta</taxon>
        <taxon>Pterygota</taxon>
        <taxon>Neoptera</taxon>
        <taxon>Paraneoptera</taxon>
        <taxon>Hemiptera</taxon>
        <taxon>Heteroptera</taxon>
        <taxon>Panheteroptera</taxon>
        <taxon>Cimicomorpha</taxon>
        <taxon>Miridae</taxon>
        <taxon>Mirini</taxon>
        <taxon>Apolygus</taxon>
    </lineage>
</organism>